<keyword evidence="3" id="KW-1185">Reference proteome</keyword>
<reference evidence="2 3" key="1">
    <citation type="submission" date="2024-07" db="EMBL/GenBank/DDBJ databases">
        <authorList>
            <person name="Akdeniz Z."/>
        </authorList>
    </citation>
    <scope>NUCLEOTIDE SEQUENCE [LARGE SCALE GENOMIC DNA]</scope>
</reference>
<evidence type="ECO:0000313" key="2">
    <source>
        <dbReference type="EMBL" id="CAL6091332.1"/>
    </source>
</evidence>
<dbReference type="EMBL" id="CAXDID020000435">
    <property type="protein sequence ID" value="CAL6091332.1"/>
    <property type="molecule type" value="Genomic_DNA"/>
</dbReference>
<proteinExistence type="predicted"/>
<name>A0ABP1LV70_9EUKA</name>
<feature type="domain" description="PiggyBac transposable element-derived protein" evidence="1">
    <location>
        <begin position="19"/>
        <end position="144"/>
    </location>
</feature>
<dbReference type="InterPro" id="IPR029526">
    <property type="entry name" value="PGBD"/>
</dbReference>
<dbReference type="Proteomes" id="UP001642409">
    <property type="component" value="Unassembled WGS sequence"/>
</dbReference>
<protein>
    <submittedName>
        <fullName evidence="2">PiggyBac_transposable element-derived protein</fullName>
    </submittedName>
</protein>
<organism evidence="2 3">
    <name type="scientific">Hexamita inflata</name>
    <dbReference type="NCBI Taxonomy" id="28002"/>
    <lineage>
        <taxon>Eukaryota</taxon>
        <taxon>Metamonada</taxon>
        <taxon>Diplomonadida</taxon>
        <taxon>Hexamitidae</taxon>
        <taxon>Hexamitinae</taxon>
        <taxon>Hexamita</taxon>
    </lineage>
</organism>
<evidence type="ECO:0000259" key="1">
    <source>
        <dbReference type="Pfam" id="PF13843"/>
    </source>
</evidence>
<evidence type="ECO:0000313" key="3">
    <source>
        <dbReference type="Proteomes" id="UP001642409"/>
    </source>
</evidence>
<comment type="caution">
    <text evidence="2">The sequence shown here is derived from an EMBL/GenBank/DDBJ whole genome shotgun (WGS) entry which is preliminary data.</text>
</comment>
<sequence>MFQTSDELKPKKVYPHQEEIFQLFIEQFSMDLIKSITTDTSLFLKYRYEDQGENIGIDEFYRVLSIILAICIHPVRDIRRHWSDDGHFKNEWIKETMSQTAFLQYFYNLRYCDKRTNQQHQPQQIDNNQDDEEDFPEELHQYLPKSQKYDKKYGIISAQERVEMLIAKFQALWLLAYQKYFRLEDQQEHILFNLLKNRNLESVQHVKNPECNVIAQNATPFIANNVSKSIYKILPSILIYDWWSDTIFNLYKRKQITFYFKQNAPFHK</sequence>
<accession>A0ABP1LV70</accession>
<gene>
    <name evidence="2" type="ORF">HINF_LOCUS65735</name>
</gene>
<dbReference type="Pfam" id="PF13843">
    <property type="entry name" value="DDE_Tnp_1_7"/>
    <property type="match status" value="1"/>
</dbReference>